<dbReference type="AlphaFoldDB" id="A0A239AZ21"/>
<reference evidence="6" key="1">
    <citation type="submission" date="2017-06" db="EMBL/GenBank/DDBJ databases">
        <authorList>
            <person name="Varghese N."/>
            <person name="Submissions S."/>
        </authorList>
    </citation>
    <scope>NUCLEOTIDE SEQUENCE [LARGE SCALE GENOMIC DNA]</scope>
    <source>
        <strain evidence="6">Ca-68</strain>
    </source>
</reference>
<name>A0A239AZ21_9PROT</name>
<dbReference type="GO" id="GO:0042597">
    <property type="term" value="C:periplasmic space"/>
    <property type="evidence" value="ECO:0007669"/>
    <property type="project" value="InterPro"/>
</dbReference>
<accession>A0A239AZ21</accession>
<keyword evidence="3" id="KW-1133">Transmembrane helix</keyword>
<gene>
    <name evidence="5" type="ORF">SAMN05192560_2207</name>
</gene>
<dbReference type="EMBL" id="FZOA01000010">
    <property type="protein sequence ID" value="SNS00955.1"/>
    <property type="molecule type" value="Genomic_DNA"/>
</dbReference>
<dbReference type="RefSeq" id="WP_089376267.1">
    <property type="nucleotide sequence ID" value="NZ_FZOA01000010.1"/>
</dbReference>
<sequence>MQNYNTSDDQPFCWLDLYRPYTLFILAVIFIGCWSLAGSANAATLVERSILTESNTHPIEFQFKHPGVLVNLDQLKFAKARVAAGENPWKATFDDMQASLLATRVPDISVMQPAPGNAGGKVLNCNRGVEVRGCKNESTDAAAAYTQALLWFFTENETYAQRAVVILDAYSGNLIDHIGVDGPLFAAWAAQYFTRAAEILRYTYTPSSGKKNFDLERFNNMLNKAFLPSISDDEKAKRGKGSWKPYNSNWDTAAIDALANIGVFTNDGALFFSAVERWKDRVRRSIYLASDGSAPIRTPFIGRFKSEGCAWIENRVQACCHADTAATVIPHYQSGQTSETCRDFPHAGIGLASIVNAAETAWIQGVDLYSVEKERIMSAFSYASQILLYYEKNKTYPRGFCSPVATETLATGVNSSTCSPKPLKSGPLNPLGDGGRQSIASEIAYNAYVIRGGEKGFPVLDIPNYSLNGIPMLLIRGARTGSRDFDPLRTAISRYRGNQGQLTENYNAHVTLWETLTHHEVGDGTPNP</sequence>
<dbReference type="Gene3D" id="1.50.10.100">
    <property type="entry name" value="Chondroitin AC/alginate lyase"/>
    <property type="match status" value="1"/>
</dbReference>
<keyword evidence="3" id="KW-0472">Membrane</keyword>
<dbReference type="Pfam" id="PF05426">
    <property type="entry name" value="Alginate_lyase"/>
    <property type="match status" value="1"/>
</dbReference>
<keyword evidence="1" id="KW-0732">Signal</keyword>
<dbReference type="Proteomes" id="UP000198305">
    <property type="component" value="Unassembled WGS sequence"/>
</dbReference>
<organism evidence="5 6">
    <name type="scientific">Methylobacillus rhizosphaerae</name>
    <dbReference type="NCBI Taxonomy" id="551994"/>
    <lineage>
        <taxon>Bacteria</taxon>
        <taxon>Pseudomonadati</taxon>
        <taxon>Pseudomonadota</taxon>
        <taxon>Betaproteobacteria</taxon>
        <taxon>Nitrosomonadales</taxon>
        <taxon>Methylophilaceae</taxon>
        <taxon>Methylobacillus</taxon>
    </lineage>
</organism>
<feature type="transmembrane region" description="Helical" evidence="3">
    <location>
        <begin position="21"/>
        <end position="40"/>
    </location>
</feature>
<evidence type="ECO:0000313" key="6">
    <source>
        <dbReference type="Proteomes" id="UP000198305"/>
    </source>
</evidence>
<dbReference type="OrthoDB" id="222550at2"/>
<evidence type="ECO:0000256" key="3">
    <source>
        <dbReference type="SAM" id="Phobius"/>
    </source>
</evidence>
<evidence type="ECO:0000259" key="4">
    <source>
        <dbReference type="Pfam" id="PF05426"/>
    </source>
</evidence>
<feature type="domain" description="Alginate lyase" evidence="4">
    <location>
        <begin position="139"/>
        <end position="295"/>
    </location>
</feature>
<evidence type="ECO:0000256" key="1">
    <source>
        <dbReference type="ARBA" id="ARBA00022729"/>
    </source>
</evidence>
<dbReference type="InterPro" id="IPR008397">
    <property type="entry name" value="Alginate_lyase_dom"/>
</dbReference>
<keyword evidence="3" id="KW-0812">Transmembrane</keyword>
<keyword evidence="6" id="KW-1185">Reference proteome</keyword>
<protein>
    <submittedName>
        <fullName evidence="5">Alginate lyase</fullName>
    </submittedName>
</protein>
<dbReference type="SUPFAM" id="SSF48230">
    <property type="entry name" value="Chondroitin AC/alginate lyase"/>
    <property type="match status" value="1"/>
</dbReference>
<dbReference type="GO" id="GO:0016829">
    <property type="term" value="F:lyase activity"/>
    <property type="evidence" value="ECO:0007669"/>
    <property type="project" value="UniProtKB-KW"/>
</dbReference>
<keyword evidence="2 5" id="KW-0456">Lyase</keyword>
<evidence type="ECO:0000256" key="2">
    <source>
        <dbReference type="ARBA" id="ARBA00023239"/>
    </source>
</evidence>
<dbReference type="InterPro" id="IPR008929">
    <property type="entry name" value="Chondroitin_lyas"/>
</dbReference>
<proteinExistence type="predicted"/>
<evidence type="ECO:0000313" key="5">
    <source>
        <dbReference type="EMBL" id="SNS00955.1"/>
    </source>
</evidence>